<feature type="compositionally biased region" description="Polar residues" evidence="1">
    <location>
        <begin position="84"/>
        <end position="93"/>
    </location>
</feature>
<feature type="compositionally biased region" description="Basic and acidic residues" evidence="1">
    <location>
        <begin position="552"/>
        <end position="570"/>
    </location>
</feature>
<feature type="compositionally biased region" description="Basic and acidic residues" evidence="1">
    <location>
        <begin position="44"/>
        <end position="54"/>
    </location>
</feature>
<evidence type="ECO:0000313" key="2">
    <source>
        <dbReference type="EMBL" id="CEG39075.1"/>
    </source>
</evidence>
<evidence type="ECO:0000256" key="1">
    <source>
        <dbReference type="SAM" id="MobiDB-lite"/>
    </source>
</evidence>
<dbReference type="OMA" id="RYDHEDK"/>
<protein>
    <submittedName>
        <fullName evidence="2">Uncharacterized protein</fullName>
    </submittedName>
</protein>
<feature type="region of interest" description="Disordered" evidence="1">
    <location>
        <begin position="388"/>
        <end position="407"/>
    </location>
</feature>
<feature type="compositionally biased region" description="Low complexity" evidence="1">
    <location>
        <begin position="240"/>
        <end position="249"/>
    </location>
</feature>
<sequence length="828" mass="94444">MFLELSFVSPIEDKRASKVSKSWGNNHDDRKELSLDELISDFHKGATNESKQDYDASSSSDLKYSKPKQRLNNSRARIADSVKYKSNQRTVKNTQQYDLSDDDSIVPSMPRIENALRNKPSLMGRRRRATARQRQTFQEKSLVLPSRSLTPPSLSLVLSKSTTLSESEKSPKPISTDSVDSLIRNEISDLNNLVSTSNQIRAQDNDKLDKSTRLNRQASRFGSLKYLQMPEMRSRVEALESPPQSQPPEESGDETEDSFAAEIRQLRASWRSKMIPNKEPDKGREIDEDYLKTSDVCVTTALKVRNASNTIHELLHEALQPFENRFQEECMESKDEDVNVDNNSDSMEMQSTTQTIVSQLDVAFAEMVKRQNADLMAEQTAAVAAKEAEAKEKEAAEEKKKKEEKEARAREMEILESVPMHGKLLTCSADIDRVLEQLESVDISFQNEGALNAEMRALRIYTHQKIQEIEAQMSVGDVKDGDALPQRAKWVSETESKMMKEDPKNLTAFAARDESAGRDDTYQEILQRQVIENLNLSILRLRHVLEIDAKEAAESKESQKREHEEQENKKLQQQIEDEAKKRDLRDAEVARQRVLGLSSIDEVDDWVNEGRRLESVFNHDKPLNRLLASMEKRLGMENEGEDAIFSSFLTSNCDNISNRSSTVLKSQKLRENADFECTSFKLQKVAPFQRPFRLEDTNSDVIGNMMGDDGERDLTRVKKSRRKDGDPQYKVNRLIQALQAERRQKTNPSGLESISEKAPTLVLYLVGLATNFNVYSVKCTTRWFITSTLRAISSHITFEQFKRFEALTIHLAATIFNFLNVIEDMNEA</sequence>
<dbReference type="RefSeq" id="XP_024575444.1">
    <property type="nucleotide sequence ID" value="XM_024724583.1"/>
</dbReference>
<proteinExistence type="predicted"/>
<organism evidence="2 3">
    <name type="scientific">Plasmopara halstedii</name>
    <name type="common">Downy mildew of sunflower</name>
    <dbReference type="NCBI Taxonomy" id="4781"/>
    <lineage>
        <taxon>Eukaryota</taxon>
        <taxon>Sar</taxon>
        <taxon>Stramenopiles</taxon>
        <taxon>Oomycota</taxon>
        <taxon>Peronosporomycetes</taxon>
        <taxon>Peronosporales</taxon>
        <taxon>Peronosporaceae</taxon>
        <taxon>Plasmopara</taxon>
    </lineage>
</organism>
<feature type="region of interest" description="Disordered" evidence="1">
    <location>
        <begin position="552"/>
        <end position="583"/>
    </location>
</feature>
<accession>A0A0N7L4M3</accession>
<dbReference type="Proteomes" id="UP000054928">
    <property type="component" value="Unassembled WGS sequence"/>
</dbReference>
<dbReference type="OrthoDB" id="128707at2759"/>
<dbReference type="AlphaFoldDB" id="A0A0N7L4M3"/>
<feature type="region of interest" description="Disordered" evidence="1">
    <location>
        <begin position="44"/>
        <end position="93"/>
    </location>
</feature>
<keyword evidence="3" id="KW-1185">Reference proteome</keyword>
<dbReference type="GeneID" id="36404192"/>
<dbReference type="EMBL" id="CCYD01000349">
    <property type="protein sequence ID" value="CEG39075.1"/>
    <property type="molecule type" value="Genomic_DNA"/>
</dbReference>
<feature type="region of interest" description="Disordered" evidence="1">
    <location>
        <begin position="235"/>
        <end position="258"/>
    </location>
</feature>
<evidence type="ECO:0000313" key="3">
    <source>
        <dbReference type="Proteomes" id="UP000054928"/>
    </source>
</evidence>
<name>A0A0N7L4M3_PLAHL</name>
<reference evidence="3" key="1">
    <citation type="submission" date="2014-09" db="EMBL/GenBank/DDBJ databases">
        <authorList>
            <person name="Sharma Rahul"/>
            <person name="Thines Marco"/>
        </authorList>
    </citation>
    <scope>NUCLEOTIDE SEQUENCE [LARGE SCALE GENOMIC DNA]</scope>
</reference>